<evidence type="ECO:0000256" key="2">
    <source>
        <dbReference type="ARBA" id="ARBA00022723"/>
    </source>
</evidence>
<dbReference type="AlphaFoldDB" id="A0A6A6JIG5"/>
<feature type="region of interest" description="Disordered" evidence="4">
    <location>
        <begin position="1"/>
        <end position="78"/>
    </location>
</feature>
<dbReference type="GeneID" id="54556118"/>
<evidence type="ECO:0000256" key="4">
    <source>
        <dbReference type="SAM" id="MobiDB-lite"/>
    </source>
</evidence>
<dbReference type="InterPro" id="IPR002931">
    <property type="entry name" value="Transglutaminase-like"/>
</dbReference>
<feature type="compositionally biased region" description="Polar residues" evidence="4">
    <location>
        <begin position="29"/>
        <end position="56"/>
    </location>
</feature>
<evidence type="ECO:0000256" key="1">
    <source>
        <dbReference type="ARBA" id="ARBA00009390"/>
    </source>
</evidence>
<dbReference type="GO" id="GO:0000224">
    <property type="term" value="F:peptide-N4-(N-acetyl-beta-glucosaminyl)asparagine amidase activity"/>
    <property type="evidence" value="ECO:0007669"/>
    <property type="project" value="TreeGrafter"/>
</dbReference>
<protein>
    <submittedName>
        <fullName evidence="6">Protein png1</fullName>
    </submittedName>
</protein>
<dbReference type="InterPro" id="IPR050883">
    <property type="entry name" value="PNGase"/>
</dbReference>
<sequence>MERSRVPAGQRPQPPEGTPIDPTQFAKDMTTQFRQRLSTRRMNQLSSLAQARTSSPARPLVGAPQSPSVTDAPPSYSSLRNIPLVPQAPHPSDLRSLRFRNQLHMLSETPTNWENPGLLDDALRAVPTERIYAAAEEQSQVYKAQAESLGKAPKWTYADCVIRALMTWFHDSFFEWVNNPPCSRCYAPTVGLGRTPPLPEEQARSAGMVELYQCSNAQCQGLERFPRYKDAFVLLEERKGRCGEWVNCFGMLCRAIGARVRWIWNPEDYVWLEVWSEYQQRWVHCDVTENTWDQPLMYTEGWKKKMSYIIAFSSEGAYDVTRRYVRDQKYANPRNKCPESVLLHILAEIRAKRRARMTKEEKFRLQGEDMREERALCACTIQAIISGINNLSIDSLLSGAHTTPRSDIDAQKAAERAAENAQSQRVHRSGESRHGSPRNQQNPQDPPR</sequence>
<evidence type="ECO:0000259" key="5">
    <source>
        <dbReference type="SMART" id="SM00460"/>
    </source>
</evidence>
<gene>
    <name evidence="6" type="ORF">EI97DRAFT_59172</name>
</gene>
<keyword evidence="2" id="KW-0479">Metal-binding</keyword>
<dbReference type="OrthoDB" id="409136at2759"/>
<comment type="similarity">
    <text evidence="1">Belongs to the transglutaminase-like superfamily. PNGase family.</text>
</comment>
<dbReference type="RefSeq" id="XP_033653422.1">
    <property type="nucleotide sequence ID" value="XM_033802943.1"/>
</dbReference>
<proteinExistence type="inferred from homology"/>
<dbReference type="GO" id="GO:0005829">
    <property type="term" value="C:cytosol"/>
    <property type="evidence" value="ECO:0007669"/>
    <property type="project" value="TreeGrafter"/>
</dbReference>
<evidence type="ECO:0000256" key="3">
    <source>
        <dbReference type="ARBA" id="ARBA00022833"/>
    </source>
</evidence>
<dbReference type="Pfam" id="PF03835">
    <property type="entry name" value="Rad4"/>
    <property type="match status" value="1"/>
</dbReference>
<dbReference type="PANTHER" id="PTHR12143">
    <property type="entry name" value="PEPTIDE N-GLYCANASE PNGASE -RELATED"/>
    <property type="match status" value="1"/>
</dbReference>
<reference evidence="6" key="1">
    <citation type="journal article" date="2020" name="Stud. Mycol.">
        <title>101 Dothideomycetes genomes: a test case for predicting lifestyles and emergence of pathogens.</title>
        <authorList>
            <person name="Haridas S."/>
            <person name="Albert R."/>
            <person name="Binder M."/>
            <person name="Bloem J."/>
            <person name="Labutti K."/>
            <person name="Salamov A."/>
            <person name="Andreopoulos B."/>
            <person name="Baker S."/>
            <person name="Barry K."/>
            <person name="Bills G."/>
            <person name="Bluhm B."/>
            <person name="Cannon C."/>
            <person name="Castanera R."/>
            <person name="Culley D."/>
            <person name="Daum C."/>
            <person name="Ezra D."/>
            <person name="Gonzalez J."/>
            <person name="Henrissat B."/>
            <person name="Kuo A."/>
            <person name="Liang C."/>
            <person name="Lipzen A."/>
            <person name="Lutzoni F."/>
            <person name="Magnuson J."/>
            <person name="Mondo S."/>
            <person name="Nolan M."/>
            <person name="Ohm R."/>
            <person name="Pangilinan J."/>
            <person name="Park H.-J."/>
            <person name="Ramirez L."/>
            <person name="Alfaro M."/>
            <person name="Sun H."/>
            <person name="Tritt A."/>
            <person name="Yoshinaga Y."/>
            <person name="Zwiers L.-H."/>
            <person name="Turgeon B."/>
            <person name="Goodwin S."/>
            <person name="Spatafora J."/>
            <person name="Crous P."/>
            <person name="Grigoriev I."/>
        </authorList>
    </citation>
    <scope>NUCLEOTIDE SEQUENCE</scope>
    <source>
        <strain evidence="6">CBS 379.55</strain>
    </source>
</reference>
<dbReference type="EMBL" id="ML986495">
    <property type="protein sequence ID" value="KAF2275883.1"/>
    <property type="molecule type" value="Genomic_DNA"/>
</dbReference>
<dbReference type="SMART" id="SM00460">
    <property type="entry name" value="TGc"/>
    <property type="match status" value="1"/>
</dbReference>
<dbReference type="InterPro" id="IPR018325">
    <property type="entry name" value="Rad4/PNGase_transGLS-fold"/>
</dbReference>
<accession>A0A6A6JIG5</accession>
<dbReference type="Gene3D" id="2.20.25.10">
    <property type="match status" value="1"/>
</dbReference>
<feature type="domain" description="Transglutaminase-like" evidence="5">
    <location>
        <begin position="234"/>
        <end position="289"/>
    </location>
</feature>
<evidence type="ECO:0000313" key="6">
    <source>
        <dbReference type="EMBL" id="KAF2275883.1"/>
    </source>
</evidence>
<feature type="region of interest" description="Disordered" evidence="4">
    <location>
        <begin position="401"/>
        <end position="448"/>
    </location>
</feature>
<feature type="compositionally biased region" description="Low complexity" evidence="4">
    <location>
        <begin position="437"/>
        <end position="448"/>
    </location>
</feature>
<dbReference type="PANTHER" id="PTHR12143:SF19">
    <property type="entry name" value="PEPTIDE-N(4)-(N-ACETYL-BETA-GLUCOSAMINYL)ASPARAGINE AMIDASE"/>
    <property type="match status" value="1"/>
</dbReference>
<dbReference type="Proteomes" id="UP000800097">
    <property type="component" value="Unassembled WGS sequence"/>
</dbReference>
<dbReference type="SUPFAM" id="SSF54001">
    <property type="entry name" value="Cysteine proteinases"/>
    <property type="match status" value="1"/>
</dbReference>
<keyword evidence="3" id="KW-0862">Zinc</keyword>
<dbReference type="InterPro" id="IPR038765">
    <property type="entry name" value="Papain-like_cys_pep_sf"/>
</dbReference>
<dbReference type="Gene3D" id="3.10.620.30">
    <property type="match status" value="1"/>
</dbReference>
<evidence type="ECO:0000313" key="7">
    <source>
        <dbReference type="Proteomes" id="UP000800097"/>
    </source>
</evidence>
<keyword evidence="7" id="KW-1185">Reference proteome</keyword>
<name>A0A6A6JIG5_WESOR</name>
<dbReference type="GO" id="GO:0006516">
    <property type="term" value="P:glycoprotein catabolic process"/>
    <property type="evidence" value="ECO:0007669"/>
    <property type="project" value="TreeGrafter"/>
</dbReference>
<dbReference type="GO" id="GO:0005634">
    <property type="term" value="C:nucleus"/>
    <property type="evidence" value="ECO:0007669"/>
    <property type="project" value="TreeGrafter"/>
</dbReference>
<feature type="compositionally biased region" description="Polar residues" evidence="4">
    <location>
        <begin position="65"/>
        <end position="78"/>
    </location>
</feature>
<feature type="compositionally biased region" description="Basic and acidic residues" evidence="4">
    <location>
        <begin position="404"/>
        <end position="418"/>
    </location>
</feature>
<organism evidence="6 7">
    <name type="scientific">Westerdykella ornata</name>
    <dbReference type="NCBI Taxonomy" id="318751"/>
    <lineage>
        <taxon>Eukaryota</taxon>
        <taxon>Fungi</taxon>
        <taxon>Dikarya</taxon>
        <taxon>Ascomycota</taxon>
        <taxon>Pezizomycotina</taxon>
        <taxon>Dothideomycetes</taxon>
        <taxon>Pleosporomycetidae</taxon>
        <taxon>Pleosporales</taxon>
        <taxon>Sporormiaceae</taxon>
        <taxon>Westerdykella</taxon>
    </lineage>
</organism>
<dbReference type="GO" id="GO:0046872">
    <property type="term" value="F:metal ion binding"/>
    <property type="evidence" value="ECO:0007669"/>
    <property type="project" value="UniProtKB-KW"/>
</dbReference>